<dbReference type="OrthoDB" id="210343at2157"/>
<dbReference type="Proteomes" id="UP000308037">
    <property type="component" value="Unassembled WGS sequence"/>
</dbReference>
<dbReference type="AlphaFoldDB" id="A0A4U5JFZ2"/>
<reference evidence="1 2" key="1">
    <citation type="submission" date="2019-04" db="EMBL/GenBank/DDBJ databases">
        <title>Natronomonas sp. F20-122 a newhaloarchaeon isolated from a saline saltern of Isla Bacuta, Huelva, Spain.</title>
        <authorList>
            <person name="Duran-Viseras A."/>
            <person name="Sanchez-Porro C."/>
            <person name="Ventosa A."/>
        </authorList>
    </citation>
    <scope>NUCLEOTIDE SEQUENCE [LARGE SCALE GENOMIC DNA]</scope>
    <source>
        <strain evidence="1 2">F20-122</strain>
    </source>
</reference>
<comment type="caution">
    <text evidence="1">The sequence shown here is derived from an EMBL/GenBank/DDBJ whole genome shotgun (WGS) entry which is preliminary data.</text>
</comment>
<dbReference type="InterPro" id="IPR043828">
    <property type="entry name" value="DUF5805"/>
</dbReference>
<proteinExistence type="predicted"/>
<protein>
    <submittedName>
        <fullName evidence="1">Uncharacterized protein</fullName>
    </submittedName>
</protein>
<keyword evidence="2" id="KW-1185">Reference proteome</keyword>
<dbReference type="EMBL" id="QKNX01000001">
    <property type="protein sequence ID" value="TKR27715.1"/>
    <property type="molecule type" value="Genomic_DNA"/>
</dbReference>
<accession>A0A4U5JFZ2</accession>
<dbReference type="RefSeq" id="WP_137275016.1">
    <property type="nucleotide sequence ID" value="NZ_QKNX01000001.1"/>
</dbReference>
<organism evidence="1 2">
    <name type="scientific">Natronomonas salsuginis</name>
    <dbReference type="NCBI Taxonomy" id="2217661"/>
    <lineage>
        <taxon>Archaea</taxon>
        <taxon>Methanobacteriati</taxon>
        <taxon>Methanobacteriota</taxon>
        <taxon>Stenosarchaea group</taxon>
        <taxon>Halobacteria</taxon>
        <taxon>Halobacteriales</taxon>
        <taxon>Natronomonadaceae</taxon>
        <taxon>Natronomonas</taxon>
    </lineage>
</organism>
<gene>
    <name evidence="1" type="ORF">DM868_01090</name>
</gene>
<dbReference type="Pfam" id="PF19121">
    <property type="entry name" value="DUF5805"/>
    <property type="match status" value="1"/>
</dbReference>
<evidence type="ECO:0000313" key="2">
    <source>
        <dbReference type="Proteomes" id="UP000308037"/>
    </source>
</evidence>
<sequence length="139" mass="15655">MAKSGDRVSVQTYVTSAQRNRWQREAEKLDMSQAEYVRTMVQAGRRGFDLNTDGNDLNSSTSMAVKAETANPTPRVDDLHRRVLDVLDASEFADWDALLAGVTDDIEERLDDTLDELQSEDRIRYSGRHGGYTVVDDGR</sequence>
<name>A0A4U5JFZ2_9EURY</name>
<evidence type="ECO:0000313" key="1">
    <source>
        <dbReference type="EMBL" id="TKR27715.1"/>
    </source>
</evidence>